<keyword evidence="4" id="KW-1185">Reference proteome</keyword>
<feature type="transmembrane region" description="Helical" evidence="1">
    <location>
        <begin position="136"/>
        <end position="158"/>
    </location>
</feature>
<dbReference type="GO" id="GO:0016020">
    <property type="term" value="C:membrane"/>
    <property type="evidence" value="ECO:0007669"/>
    <property type="project" value="InterPro"/>
</dbReference>
<organism evidence="3 4">
    <name type="scientific">Nitritalea halalkaliphila LW7</name>
    <dbReference type="NCBI Taxonomy" id="1189621"/>
    <lineage>
        <taxon>Bacteria</taxon>
        <taxon>Pseudomonadati</taxon>
        <taxon>Bacteroidota</taxon>
        <taxon>Cytophagia</taxon>
        <taxon>Cytophagales</taxon>
        <taxon>Cyclobacteriaceae</taxon>
        <taxon>Nitritalea</taxon>
    </lineage>
</organism>
<feature type="transmembrane region" description="Helical" evidence="1">
    <location>
        <begin position="41"/>
        <end position="63"/>
    </location>
</feature>
<dbReference type="STRING" id="1189621.A3SI_13999"/>
<feature type="transmembrane region" description="Helical" evidence="1">
    <location>
        <begin position="201"/>
        <end position="220"/>
    </location>
</feature>
<feature type="transmembrane region" description="Helical" evidence="1">
    <location>
        <begin position="170"/>
        <end position="189"/>
    </location>
</feature>
<evidence type="ECO:0000256" key="1">
    <source>
        <dbReference type="SAM" id="Phobius"/>
    </source>
</evidence>
<proteinExistence type="predicted"/>
<dbReference type="EMBL" id="AJYA01000031">
    <property type="protein sequence ID" value="EIM75244.1"/>
    <property type="molecule type" value="Genomic_DNA"/>
</dbReference>
<evidence type="ECO:0000313" key="3">
    <source>
        <dbReference type="EMBL" id="EIM75244.1"/>
    </source>
</evidence>
<dbReference type="AlphaFoldDB" id="I5C092"/>
<evidence type="ECO:0000313" key="4">
    <source>
        <dbReference type="Proteomes" id="UP000005551"/>
    </source>
</evidence>
<keyword evidence="1" id="KW-1133">Transmembrane helix</keyword>
<keyword evidence="1" id="KW-0472">Membrane</keyword>
<dbReference type="Gene3D" id="3.30.565.10">
    <property type="entry name" value="Histidine kinase-like ATPase, C-terminal domain"/>
    <property type="match status" value="1"/>
</dbReference>
<sequence>MLSKTKLNFRQIEWWGFSAATFLLIAISFLNFIYPFENAPFFIWSASGTLFLGLFYFLRMRLWVQLRQDGKKWKFGLLSLLLLTFGFGLHLLFAEIVHGSMGPAPIYFRILLLFGLYGAFVLLLDQIAQQRESQDLRWYNGVRLALFYLFLTLYLFQFSDGRFTLLTRLFAFYLPFVAVVSYVNFFFIYGEKRAGNPAKATRNYIFLVSAILLGGLLLWIGNPFAVFISAVWLLFVVVVLIIPISDLLFTRYEDNLQQLTRLHVQVNRNAAQLAFLESQINPHFIFNTLNSIYGTALQEGAERTGEAITKLGELMRYMFTQHEKAKIPVEEELSYIENFVSLQRLRFQQDDNPEISLQVQLEEGWKGTIAPMLLIPFVENAFKHGVSVHHKSWIKVHVKGEGEVLHFHVTNSVHAGQGEDPEGHSHGVGVENVRQRLALLYPKRHELKIYEAGDAFFVHLSIFIV</sequence>
<dbReference type="PANTHER" id="PTHR34220">
    <property type="entry name" value="SENSOR HISTIDINE KINASE YPDA"/>
    <property type="match status" value="1"/>
</dbReference>
<dbReference type="Pfam" id="PF06580">
    <property type="entry name" value="His_kinase"/>
    <property type="match status" value="1"/>
</dbReference>
<feature type="domain" description="Signal transduction histidine kinase internal region" evidence="2">
    <location>
        <begin position="271"/>
        <end position="349"/>
    </location>
</feature>
<feature type="transmembrane region" description="Helical" evidence="1">
    <location>
        <begin position="12"/>
        <end position="35"/>
    </location>
</feature>
<dbReference type="GO" id="GO:0000155">
    <property type="term" value="F:phosphorelay sensor kinase activity"/>
    <property type="evidence" value="ECO:0007669"/>
    <property type="project" value="InterPro"/>
</dbReference>
<name>I5C092_9BACT</name>
<dbReference type="InterPro" id="IPR050640">
    <property type="entry name" value="Bact_2-comp_sensor_kinase"/>
</dbReference>
<reference evidence="3 4" key="1">
    <citation type="submission" date="2012-05" db="EMBL/GenBank/DDBJ databases">
        <title>Genome sequence of Nitritalea halalkaliphila LW7.</title>
        <authorList>
            <person name="Jangir P.K."/>
            <person name="Singh A."/>
            <person name="Shivaji S."/>
            <person name="Sharma R."/>
        </authorList>
    </citation>
    <scope>NUCLEOTIDE SEQUENCE [LARGE SCALE GENOMIC DNA]</scope>
    <source>
        <strain evidence="3 4">LW7</strain>
    </source>
</reference>
<keyword evidence="1" id="KW-0812">Transmembrane</keyword>
<keyword evidence="3" id="KW-0418">Kinase</keyword>
<protein>
    <submittedName>
        <fullName evidence="3">Signal transduction histidine kinase</fullName>
    </submittedName>
</protein>
<feature type="transmembrane region" description="Helical" evidence="1">
    <location>
        <begin position="226"/>
        <end position="249"/>
    </location>
</feature>
<dbReference type="InterPro" id="IPR036890">
    <property type="entry name" value="HATPase_C_sf"/>
</dbReference>
<dbReference type="RefSeq" id="WP_009055992.1">
    <property type="nucleotide sequence ID" value="NZ_AJYA01000031.1"/>
</dbReference>
<feature type="transmembrane region" description="Helical" evidence="1">
    <location>
        <begin position="106"/>
        <end position="124"/>
    </location>
</feature>
<evidence type="ECO:0000259" key="2">
    <source>
        <dbReference type="Pfam" id="PF06580"/>
    </source>
</evidence>
<accession>I5C092</accession>
<dbReference type="SUPFAM" id="SSF55874">
    <property type="entry name" value="ATPase domain of HSP90 chaperone/DNA topoisomerase II/histidine kinase"/>
    <property type="match status" value="1"/>
</dbReference>
<dbReference type="PANTHER" id="PTHR34220:SF7">
    <property type="entry name" value="SENSOR HISTIDINE KINASE YPDA"/>
    <property type="match status" value="1"/>
</dbReference>
<comment type="caution">
    <text evidence="3">The sequence shown here is derived from an EMBL/GenBank/DDBJ whole genome shotgun (WGS) entry which is preliminary data.</text>
</comment>
<gene>
    <name evidence="3" type="ORF">A3SI_13999</name>
</gene>
<keyword evidence="3" id="KW-0808">Transferase</keyword>
<dbReference type="Proteomes" id="UP000005551">
    <property type="component" value="Unassembled WGS sequence"/>
</dbReference>
<feature type="transmembrane region" description="Helical" evidence="1">
    <location>
        <begin position="75"/>
        <end position="94"/>
    </location>
</feature>
<dbReference type="InterPro" id="IPR010559">
    <property type="entry name" value="Sig_transdc_His_kin_internal"/>
</dbReference>
<dbReference type="OrthoDB" id="9792992at2"/>